<dbReference type="AlphaFoldDB" id="A0A1I2C1A7"/>
<feature type="signal peptide" evidence="1">
    <location>
        <begin position="1"/>
        <end position="23"/>
    </location>
</feature>
<name>A0A1I2C1A7_9RHOB</name>
<gene>
    <name evidence="2" type="ORF">SAMN04515678_11246</name>
</gene>
<evidence type="ECO:0000313" key="2">
    <source>
        <dbReference type="EMBL" id="SFE61360.1"/>
    </source>
</evidence>
<evidence type="ECO:0000256" key="1">
    <source>
        <dbReference type="SAM" id="SignalP"/>
    </source>
</evidence>
<keyword evidence="3" id="KW-1185">Reference proteome</keyword>
<accession>A0A1I2C1A7</accession>
<feature type="chain" id="PRO_5009302132" evidence="1">
    <location>
        <begin position="24"/>
        <end position="115"/>
    </location>
</feature>
<keyword evidence="1" id="KW-0732">Signal</keyword>
<evidence type="ECO:0000313" key="3">
    <source>
        <dbReference type="Proteomes" id="UP000325289"/>
    </source>
</evidence>
<reference evidence="2 3" key="1">
    <citation type="submission" date="2016-10" db="EMBL/GenBank/DDBJ databases">
        <authorList>
            <person name="Varghese N."/>
            <person name="Submissions S."/>
        </authorList>
    </citation>
    <scope>NUCLEOTIDE SEQUENCE [LARGE SCALE GENOMIC DNA]</scope>
    <source>
        <strain evidence="3">YIM D21,KCTC 23444,ACCC 10710</strain>
    </source>
</reference>
<dbReference type="Proteomes" id="UP000325289">
    <property type="component" value="Unassembled WGS sequence"/>
</dbReference>
<organism evidence="2 3">
    <name type="scientific">Roseivivax sediminis</name>
    <dbReference type="NCBI Taxonomy" id="936889"/>
    <lineage>
        <taxon>Bacteria</taxon>
        <taxon>Pseudomonadati</taxon>
        <taxon>Pseudomonadota</taxon>
        <taxon>Alphaproteobacteria</taxon>
        <taxon>Rhodobacterales</taxon>
        <taxon>Roseobacteraceae</taxon>
        <taxon>Roseivivax</taxon>
    </lineage>
</organism>
<dbReference type="EMBL" id="FOMS01000012">
    <property type="protein sequence ID" value="SFE61360.1"/>
    <property type="molecule type" value="Genomic_DNA"/>
</dbReference>
<protein>
    <submittedName>
        <fullName evidence="2">Uncharacterized protein</fullName>
    </submittedName>
</protein>
<proteinExistence type="predicted"/>
<sequence>MICRRARQLLGPLPALLAGAAAADVSDNPAARCAALWQGYAQYAEISTYLSGAEEARTEAARFRDVAVRETGDPAAVEEWIAREAPRRARMVEAYVYASDRQSQEVFERAMSACR</sequence>